<dbReference type="Pfam" id="PF01103">
    <property type="entry name" value="Omp85"/>
    <property type="match status" value="1"/>
</dbReference>
<dbReference type="InterPro" id="IPR039910">
    <property type="entry name" value="D15-like"/>
</dbReference>
<evidence type="ECO:0000256" key="7">
    <source>
        <dbReference type="ARBA" id="ARBA00023237"/>
    </source>
</evidence>
<accession>A0ABZ0UVE7</accession>
<keyword evidence="3" id="KW-0812">Transmembrane</keyword>
<dbReference type="InterPro" id="IPR010827">
    <property type="entry name" value="BamA/TamA_POTRA"/>
</dbReference>
<dbReference type="PANTHER" id="PTHR12815">
    <property type="entry name" value="SORTING AND ASSEMBLY MACHINERY SAMM50 PROTEIN FAMILY MEMBER"/>
    <property type="match status" value="1"/>
</dbReference>
<feature type="chain" id="PRO_5046645322" description="Outer membrane protein assembly factor BamA" evidence="9">
    <location>
        <begin position="26"/>
        <end position="845"/>
    </location>
</feature>
<evidence type="ECO:0000259" key="10">
    <source>
        <dbReference type="PROSITE" id="PS51779"/>
    </source>
</evidence>
<keyword evidence="7" id="KW-0998">Cell outer membrane</keyword>
<keyword evidence="12" id="KW-1185">Reference proteome</keyword>
<comment type="subcellular location">
    <subcellularLocation>
        <location evidence="1">Membrane</location>
    </subcellularLocation>
</comment>
<evidence type="ECO:0000256" key="4">
    <source>
        <dbReference type="ARBA" id="ARBA00022729"/>
    </source>
</evidence>
<evidence type="ECO:0000256" key="1">
    <source>
        <dbReference type="ARBA" id="ARBA00004370"/>
    </source>
</evidence>
<evidence type="ECO:0000256" key="8">
    <source>
        <dbReference type="NCBIfam" id="TIGR03303"/>
    </source>
</evidence>
<dbReference type="Gene3D" id="3.10.20.310">
    <property type="entry name" value="membrane protein fhac"/>
    <property type="match status" value="5"/>
</dbReference>
<organism evidence="11 12">
    <name type="scientific">Candidatus Fokinia crypta</name>
    <dbReference type="NCBI Taxonomy" id="1920990"/>
    <lineage>
        <taxon>Bacteria</taxon>
        <taxon>Pseudomonadati</taxon>
        <taxon>Pseudomonadota</taxon>
        <taxon>Alphaproteobacteria</taxon>
        <taxon>Rickettsiales</taxon>
        <taxon>Candidatus Midichloriaceae</taxon>
        <taxon>Candidatus Fokinia</taxon>
    </lineage>
</organism>
<sequence length="845" mass="95375">MKCFKRSTLLLLLFLSLIVSCDANAITEDAAISTESVKLIVTGNKILSSSAVVHYFALPKRKAVTEQLINNSIKKLYNTGFFKDVKVQFDAKEQSIVINVKEVPIVNSVLFRGNKNISDSTLRNFMKTKPGTPYSYQRSWSDSQILKQVFREKGYFEATVTPKFVMLDDVRINVIYYIHEGSAPSVVAINFIGNKAFSDAGLKDVISMKEKTWYRAMVDNHIVKHSTVVSDAQRVKEFYEDAGYIDCEITNTEVAILPEKKGALVTYVVDEGVRYVVRNVNVNLQKKVDFSDLIKRINLRKGESVSIRKIKALQEALKEKMHEVGYAFSKVSYEIIKDGNQVDIRFNIAESSYVYVNNIIIDGNSKTKDFVVRKELEIGEGDPFKMEYVNASVSNIRSLDIFDDIDASIIPQQNDKADLKLTVKEKSTAKMQLQLAYGGMDSTGKSKFSGLIELVERNFLGTGKIIDIRFAAGPAPGMMNSTANVAPSFATDFTYTDPYFLERDLMWQFGAFYNTTPYYAEKENAQHTKEWQQSQYDIVRKGLFTKFIFPITKYCDAGLGYILKGDDINNKKNDISAYIRAETSPYVVSAVTSSLTYRKVFYRGKLPDGYSLGIFPEFAGLGGNGYYQKYDVNTGFYLPVIDRKFLIYTKVNGGMISAFGDNKVSVANGFMLGAPKIRGFQPNGICPRDKLYSDSLGAKKYFTGSVEVIYPLKMAKELDIDLRGFMDFGTCWDIDIPTDTWRKMGYFKKDGKIPSKSEMKKEVEECKTNPATQQCYEAEQNSYFRYDINPYDGYYNSKAIRGGIGVGLSIKLPFLGTISFDYAIPLNAQEGDLQQRFFIYGSAAY</sequence>
<dbReference type="PROSITE" id="PS51779">
    <property type="entry name" value="POTRA"/>
    <property type="match status" value="2"/>
</dbReference>
<evidence type="ECO:0000313" key="12">
    <source>
        <dbReference type="Proteomes" id="UP001325140"/>
    </source>
</evidence>
<dbReference type="PROSITE" id="PS51257">
    <property type="entry name" value="PROKAR_LIPOPROTEIN"/>
    <property type="match status" value="1"/>
</dbReference>
<evidence type="ECO:0000256" key="5">
    <source>
        <dbReference type="ARBA" id="ARBA00022737"/>
    </source>
</evidence>
<dbReference type="Pfam" id="PF07244">
    <property type="entry name" value="POTRA"/>
    <property type="match status" value="5"/>
</dbReference>
<dbReference type="InterPro" id="IPR023707">
    <property type="entry name" value="OM_assembly_BamA"/>
</dbReference>
<proteinExistence type="predicted"/>
<evidence type="ECO:0000256" key="2">
    <source>
        <dbReference type="ARBA" id="ARBA00022452"/>
    </source>
</evidence>
<evidence type="ECO:0000256" key="6">
    <source>
        <dbReference type="ARBA" id="ARBA00023136"/>
    </source>
</evidence>
<feature type="domain" description="POTRA" evidence="10">
    <location>
        <begin position="354"/>
        <end position="426"/>
    </location>
</feature>
<protein>
    <recommendedName>
        <fullName evidence="8">Outer membrane protein assembly factor BamA</fullName>
    </recommendedName>
</protein>
<evidence type="ECO:0000313" key="11">
    <source>
        <dbReference type="EMBL" id="WPX98060.1"/>
    </source>
</evidence>
<dbReference type="RefSeq" id="WP_323722036.1">
    <property type="nucleotide sequence ID" value="NZ_CP110343.1"/>
</dbReference>
<reference evidence="11" key="1">
    <citation type="submission" date="2022-10" db="EMBL/GenBank/DDBJ databases">
        <title>Host association and intracellularity evolved multiple times independently in the Rickettsiales.</title>
        <authorList>
            <person name="Castelli M."/>
            <person name="Nardi T."/>
            <person name="Gammuto L."/>
            <person name="Bellinzona G."/>
            <person name="Sabaneyeva E."/>
            <person name="Potekhin A."/>
            <person name="Serra V."/>
            <person name="Petroni G."/>
            <person name="Sassera D."/>
        </authorList>
    </citation>
    <scope>NUCLEOTIDE SEQUENCE [LARGE SCALE GENOMIC DNA]</scope>
    <source>
        <strain evidence="11">US_Bl 11III1</strain>
    </source>
</reference>
<evidence type="ECO:0000256" key="3">
    <source>
        <dbReference type="ARBA" id="ARBA00022692"/>
    </source>
</evidence>
<evidence type="ECO:0000256" key="9">
    <source>
        <dbReference type="SAM" id="SignalP"/>
    </source>
</evidence>
<feature type="signal peptide" evidence="9">
    <location>
        <begin position="1"/>
        <end position="25"/>
    </location>
</feature>
<dbReference type="NCBIfam" id="TIGR03303">
    <property type="entry name" value="OM_YaeT"/>
    <property type="match status" value="1"/>
</dbReference>
<dbReference type="Proteomes" id="UP001325140">
    <property type="component" value="Chromosome"/>
</dbReference>
<feature type="domain" description="POTRA" evidence="10">
    <location>
        <begin position="104"/>
        <end position="181"/>
    </location>
</feature>
<keyword evidence="5" id="KW-0677">Repeat</keyword>
<dbReference type="PANTHER" id="PTHR12815:SF47">
    <property type="entry name" value="TRANSLOCATION AND ASSEMBLY MODULE SUBUNIT TAMA"/>
    <property type="match status" value="1"/>
</dbReference>
<dbReference type="Gene3D" id="2.40.160.50">
    <property type="entry name" value="membrane protein fhac: a member of the omp85/tpsb transporter family"/>
    <property type="match status" value="1"/>
</dbReference>
<gene>
    <name evidence="11" type="ORF">Fokcrypt_00588</name>
</gene>
<dbReference type="PIRSF" id="PIRSF006076">
    <property type="entry name" value="OM_assembly_OMP85"/>
    <property type="match status" value="1"/>
</dbReference>
<dbReference type="EMBL" id="CP110343">
    <property type="protein sequence ID" value="WPX98060.1"/>
    <property type="molecule type" value="Genomic_DNA"/>
</dbReference>
<keyword evidence="6" id="KW-0472">Membrane</keyword>
<keyword evidence="4 9" id="KW-0732">Signal</keyword>
<name>A0ABZ0UVE7_9RICK</name>
<dbReference type="InterPro" id="IPR034746">
    <property type="entry name" value="POTRA"/>
</dbReference>
<keyword evidence="2" id="KW-1134">Transmembrane beta strand</keyword>
<dbReference type="InterPro" id="IPR000184">
    <property type="entry name" value="Bac_surfAg_D15"/>
</dbReference>